<dbReference type="Proteomes" id="UP000002630">
    <property type="component" value="Unassembled WGS sequence"/>
</dbReference>
<sequence length="624" mass="68377">MPLTRIRRAVGVVSLLSAEVAHQPAFGADAASGTESCRCAVLYSGHVRSFVQPRVHLSHKKNLIEQLEIDCHVDVFMHISVEDEVPRRYRKGDFEDALAFTPHTPQETEVEHAVGLLNPLSIEYHQEQAGYIPNGCETGCEINAYWQLYKMKAVFRMMEEHEATTGLSYTWVIRSRLDIAWMLPVPPLSRFPPTRVYAGHNFFPLSDQFLLSPRMFAQSIFGAVSLCYDCKALEAHRESKVPAQVEGLLRVALRRGHGHGAVPFGYYEFPVAIVRSNEGGVCEVLHPHKLACEMLRASGLMGPLTAATGGGQPSSCLDMMNRWHRHACVEMFPPHDYRTEGGSEATADDSGEGKNARLVGGEPGGGRELRDGGRGGREDEQRQPAPTVHRSRDGGEAAWAGAADGTAAAKTLSFEEATRRVEGVNGNLSDLLGAMRIHVSPMQERLEYYVAHHYPFHQVNPLRRPDRGPLDQIAVIEGYRLSQADFNRLALSFSCFLSDAAATADGKEGGSPRGPGERRGHTFDLFADEEGQREVASSSSQVYDDGEGTGGRGGDVEDIEENVLVLKTTADEEEGLQAAVNCSLIEPLHDVWVSLLDNKFEPSEEICRGPAGPCLHTATPKEAS</sequence>
<gene>
    <name evidence="2" type="ORF">Esi_0100_0044</name>
</gene>
<reference evidence="2 3" key="1">
    <citation type="journal article" date="2010" name="Nature">
        <title>The Ectocarpus genome and the independent evolution of multicellularity in brown algae.</title>
        <authorList>
            <person name="Cock J.M."/>
            <person name="Sterck L."/>
            <person name="Rouze P."/>
            <person name="Scornet D."/>
            <person name="Allen A.E."/>
            <person name="Amoutzias G."/>
            <person name="Anthouard V."/>
            <person name="Artiguenave F."/>
            <person name="Aury J.M."/>
            <person name="Badger J.H."/>
            <person name="Beszteri B."/>
            <person name="Billiau K."/>
            <person name="Bonnet E."/>
            <person name="Bothwell J.H."/>
            <person name="Bowler C."/>
            <person name="Boyen C."/>
            <person name="Brownlee C."/>
            <person name="Carrano C.J."/>
            <person name="Charrier B."/>
            <person name="Cho G.Y."/>
            <person name="Coelho S.M."/>
            <person name="Collen J."/>
            <person name="Corre E."/>
            <person name="Da Silva C."/>
            <person name="Delage L."/>
            <person name="Delaroque N."/>
            <person name="Dittami S.M."/>
            <person name="Doulbeau S."/>
            <person name="Elias M."/>
            <person name="Farnham G."/>
            <person name="Gachon C.M."/>
            <person name="Gschloessl B."/>
            <person name="Heesch S."/>
            <person name="Jabbari K."/>
            <person name="Jubin C."/>
            <person name="Kawai H."/>
            <person name="Kimura K."/>
            <person name="Kloareg B."/>
            <person name="Kupper F.C."/>
            <person name="Lang D."/>
            <person name="Le Bail A."/>
            <person name="Leblanc C."/>
            <person name="Lerouge P."/>
            <person name="Lohr M."/>
            <person name="Lopez P.J."/>
            <person name="Martens C."/>
            <person name="Maumus F."/>
            <person name="Michel G."/>
            <person name="Miranda-Saavedra D."/>
            <person name="Morales J."/>
            <person name="Moreau H."/>
            <person name="Motomura T."/>
            <person name="Nagasato C."/>
            <person name="Napoli C.A."/>
            <person name="Nelson D.R."/>
            <person name="Nyvall-Collen P."/>
            <person name="Peters A.F."/>
            <person name="Pommier C."/>
            <person name="Potin P."/>
            <person name="Poulain J."/>
            <person name="Quesneville H."/>
            <person name="Read B."/>
            <person name="Rensing S.A."/>
            <person name="Ritter A."/>
            <person name="Rousvoal S."/>
            <person name="Samanta M."/>
            <person name="Samson G."/>
            <person name="Schroeder D.C."/>
            <person name="Segurens B."/>
            <person name="Strittmatter M."/>
            <person name="Tonon T."/>
            <person name="Tregear J.W."/>
            <person name="Valentin K."/>
            <person name="von Dassow P."/>
            <person name="Yamagishi T."/>
            <person name="Van de Peer Y."/>
            <person name="Wincker P."/>
        </authorList>
    </citation>
    <scope>NUCLEOTIDE SEQUENCE [LARGE SCALE GENOMIC DNA]</scope>
    <source>
        <strain evidence="3">Ec32 / CCAP1310/4</strain>
    </source>
</reference>
<feature type="compositionally biased region" description="Basic and acidic residues" evidence="1">
    <location>
        <begin position="365"/>
        <end position="382"/>
    </location>
</feature>
<evidence type="ECO:0000256" key="1">
    <source>
        <dbReference type="SAM" id="MobiDB-lite"/>
    </source>
</evidence>
<organism evidence="2 3">
    <name type="scientific">Ectocarpus siliculosus</name>
    <name type="common">Brown alga</name>
    <name type="synonym">Conferva siliculosa</name>
    <dbReference type="NCBI Taxonomy" id="2880"/>
    <lineage>
        <taxon>Eukaryota</taxon>
        <taxon>Sar</taxon>
        <taxon>Stramenopiles</taxon>
        <taxon>Ochrophyta</taxon>
        <taxon>PX clade</taxon>
        <taxon>Phaeophyceae</taxon>
        <taxon>Ectocarpales</taxon>
        <taxon>Ectocarpaceae</taxon>
        <taxon>Ectocarpus</taxon>
    </lineage>
</organism>
<dbReference type="AlphaFoldDB" id="D8LCA5"/>
<name>D8LCA5_ECTSI</name>
<protein>
    <submittedName>
        <fullName evidence="2">Uncharacterized protein</fullName>
    </submittedName>
</protein>
<accession>D8LCA5</accession>
<dbReference type="EMBL" id="FN649760">
    <property type="protein sequence ID" value="CBN78141.1"/>
    <property type="molecule type" value="Genomic_DNA"/>
</dbReference>
<evidence type="ECO:0000313" key="3">
    <source>
        <dbReference type="Proteomes" id="UP000002630"/>
    </source>
</evidence>
<keyword evidence="3" id="KW-1185">Reference proteome</keyword>
<dbReference type="OrthoDB" id="10311910at2759"/>
<dbReference type="InParanoid" id="D8LCA5"/>
<proteinExistence type="predicted"/>
<evidence type="ECO:0000313" key="2">
    <source>
        <dbReference type="EMBL" id="CBN78141.1"/>
    </source>
</evidence>
<feature type="region of interest" description="Disordered" evidence="1">
    <location>
        <begin position="339"/>
        <end position="398"/>
    </location>
</feature>
<feature type="region of interest" description="Disordered" evidence="1">
    <location>
        <begin position="530"/>
        <end position="557"/>
    </location>
</feature>